<name>N1PEI8_DOTSN</name>
<feature type="compositionally biased region" description="Low complexity" evidence="1">
    <location>
        <begin position="98"/>
        <end position="115"/>
    </location>
</feature>
<dbReference type="AlphaFoldDB" id="N1PEI8"/>
<keyword evidence="3" id="KW-1185">Reference proteome</keyword>
<dbReference type="HOGENOM" id="CLU_1019511_0_0_1"/>
<evidence type="ECO:0000313" key="3">
    <source>
        <dbReference type="Proteomes" id="UP000016933"/>
    </source>
</evidence>
<reference evidence="3" key="1">
    <citation type="journal article" date="2012" name="PLoS Genet.">
        <title>The genomes of the fungal plant pathogens Cladosporium fulvum and Dothistroma septosporum reveal adaptation to different hosts and lifestyles but also signatures of common ancestry.</title>
        <authorList>
            <person name="de Wit P.J.G.M."/>
            <person name="van der Burgt A."/>
            <person name="Oekmen B."/>
            <person name="Stergiopoulos I."/>
            <person name="Abd-Elsalam K.A."/>
            <person name="Aerts A.L."/>
            <person name="Bahkali A.H."/>
            <person name="Beenen H.G."/>
            <person name="Chettri P."/>
            <person name="Cox M.P."/>
            <person name="Datema E."/>
            <person name="de Vries R.P."/>
            <person name="Dhillon B."/>
            <person name="Ganley A.R."/>
            <person name="Griffiths S.A."/>
            <person name="Guo Y."/>
            <person name="Hamelin R.C."/>
            <person name="Henrissat B."/>
            <person name="Kabir M.S."/>
            <person name="Jashni M.K."/>
            <person name="Kema G."/>
            <person name="Klaubauf S."/>
            <person name="Lapidus A."/>
            <person name="Levasseur A."/>
            <person name="Lindquist E."/>
            <person name="Mehrabi R."/>
            <person name="Ohm R.A."/>
            <person name="Owen T.J."/>
            <person name="Salamov A."/>
            <person name="Schwelm A."/>
            <person name="Schijlen E."/>
            <person name="Sun H."/>
            <person name="van den Burg H.A."/>
            <person name="van Ham R.C.H.J."/>
            <person name="Zhang S."/>
            <person name="Goodwin S.B."/>
            <person name="Grigoriev I.V."/>
            <person name="Collemare J."/>
            <person name="Bradshaw R.E."/>
        </authorList>
    </citation>
    <scope>NUCLEOTIDE SEQUENCE [LARGE SCALE GENOMIC DNA]</scope>
    <source>
        <strain evidence="3">NZE10 / CBS 128990</strain>
    </source>
</reference>
<dbReference type="OMA" id="RMEKIFI"/>
<feature type="region of interest" description="Disordered" evidence="1">
    <location>
        <begin position="1"/>
        <end position="131"/>
    </location>
</feature>
<gene>
    <name evidence="2" type="ORF">DOTSEDRAFT_27170</name>
</gene>
<reference evidence="2 3" key="2">
    <citation type="journal article" date="2012" name="PLoS Pathog.">
        <title>Diverse lifestyles and strategies of plant pathogenesis encoded in the genomes of eighteen Dothideomycetes fungi.</title>
        <authorList>
            <person name="Ohm R.A."/>
            <person name="Feau N."/>
            <person name="Henrissat B."/>
            <person name="Schoch C.L."/>
            <person name="Horwitz B.A."/>
            <person name="Barry K.W."/>
            <person name="Condon B.J."/>
            <person name="Copeland A.C."/>
            <person name="Dhillon B."/>
            <person name="Glaser F."/>
            <person name="Hesse C.N."/>
            <person name="Kosti I."/>
            <person name="LaButti K."/>
            <person name="Lindquist E.A."/>
            <person name="Lucas S."/>
            <person name="Salamov A.A."/>
            <person name="Bradshaw R.E."/>
            <person name="Ciuffetti L."/>
            <person name="Hamelin R.C."/>
            <person name="Kema G.H.J."/>
            <person name="Lawrence C."/>
            <person name="Scott J.A."/>
            <person name="Spatafora J.W."/>
            <person name="Turgeon B.G."/>
            <person name="de Wit P.J.G.M."/>
            <person name="Zhong S."/>
            <person name="Goodwin S.B."/>
            <person name="Grigoriev I.V."/>
        </authorList>
    </citation>
    <scope>NUCLEOTIDE SEQUENCE [LARGE SCALE GENOMIC DNA]</scope>
    <source>
        <strain evidence="3">NZE10 / CBS 128990</strain>
    </source>
</reference>
<organism evidence="2 3">
    <name type="scientific">Dothistroma septosporum (strain NZE10 / CBS 128990)</name>
    <name type="common">Red band needle blight fungus</name>
    <name type="synonym">Mycosphaerella pini</name>
    <dbReference type="NCBI Taxonomy" id="675120"/>
    <lineage>
        <taxon>Eukaryota</taxon>
        <taxon>Fungi</taxon>
        <taxon>Dikarya</taxon>
        <taxon>Ascomycota</taxon>
        <taxon>Pezizomycotina</taxon>
        <taxon>Dothideomycetes</taxon>
        <taxon>Dothideomycetidae</taxon>
        <taxon>Mycosphaerellales</taxon>
        <taxon>Mycosphaerellaceae</taxon>
        <taxon>Dothistroma</taxon>
    </lineage>
</organism>
<dbReference type="EMBL" id="KB446543">
    <property type="protein sequence ID" value="EME40529.1"/>
    <property type="molecule type" value="Genomic_DNA"/>
</dbReference>
<accession>N1PEI8</accession>
<feature type="compositionally biased region" description="Basic and acidic residues" evidence="1">
    <location>
        <begin position="29"/>
        <end position="49"/>
    </location>
</feature>
<evidence type="ECO:0000256" key="1">
    <source>
        <dbReference type="SAM" id="MobiDB-lite"/>
    </source>
</evidence>
<protein>
    <submittedName>
        <fullName evidence="2">Uncharacterized protein</fullName>
    </submittedName>
</protein>
<sequence length="273" mass="31149">MHTSSRDRTPANVVNGREDELFMSPSSEVKTENADIEDDMRPRRAEKRPAQTISQGSASKRQRTGDRVASGTCNFNPTAGRPAEIIDLEDGEVPNRGPPNAASSSRAQQPAQRNRTVSSQQPRPAPSVDLTSDENVITFQILNKDIQTMTTSKAFSYVKSRMEKIFIRRSRRVLNDNLESTLKVMAHAVSNPKSAKAFILTTYRTTWKKKLQDAVKYRKDQYDKVVRLQDEHDWDADVERYGRDFVKPKLKLYEEAKQDFQIVEELIEVMKSI</sequence>
<evidence type="ECO:0000313" key="2">
    <source>
        <dbReference type="EMBL" id="EME40529.1"/>
    </source>
</evidence>
<proteinExistence type="predicted"/>
<dbReference type="Proteomes" id="UP000016933">
    <property type="component" value="Unassembled WGS sequence"/>
</dbReference>
<dbReference type="eggNOG" id="ENOG502RHI2">
    <property type="taxonomic scope" value="Eukaryota"/>
</dbReference>